<gene>
    <name evidence="2" type="ORF">H2200_001328</name>
</gene>
<evidence type="ECO:0000313" key="3">
    <source>
        <dbReference type="Proteomes" id="UP001172673"/>
    </source>
</evidence>
<feature type="region of interest" description="Disordered" evidence="1">
    <location>
        <begin position="626"/>
        <end position="650"/>
    </location>
</feature>
<name>A0AA38XKN1_9EURO</name>
<feature type="region of interest" description="Disordered" evidence="1">
    <location>
        <begin position="709"/>
        <end position="747"/>
    </location>
</feature>
<evidence type="ECO:0000256" key="1">
    <source>
        <dbReference type="SAM" id="MobiDB-lite"/>
    </source>
</evidence>
<reference evidence="2" key="1">
    <citation type="submission" date="2022-10" db="EMBL/GenBank/DDBJ databases">
        <title>Culturing micro-colonial fungi from biological soil crusts in the Mojave desert and describing Neophaeococcomyces mojavensis, and introducing the new genera and species Taxawa tesnikishii.</title>
        <authorList>
            <person name="Kurbessoian T."/>
            <person name="Stajich J.E."/>
        </authorList>
    </citation>
    <scope>NUCLEOTIDE SEQUENCE</scope>
    <source>
        <strain evidence="2">TK_41</strain>
    </source>
</reference>
<feature type="compositionally biased region" description="Acidic residues" evidence="1">
    <location>
        <begin position="516"/>
        <end position="526"/>
    </location>
</feature>
<feature type="compositionally biased region" description="Basic and acidic residues" evidence="1">
    <location>
        <begin position="765"/>
        <end position="790"/>
    </location>
</feature>
<feature type="compositionally biased region" description="Low complexity" evidence="1">
    <location>
        <begin position="871"/>
        <end position="880"/>
    </location>
</feature>
<feature type="region of interest" description="Disordered" evidence="1">
    <location>
        <begin position="494"/>
        <end position="573"/>
    </location>
</feature>
<protein>
    <submittedName>
        <fullName evidence="2">Uncharacterized protein</fullName>
    </submittedName>
</protein>
<accession>A0AA38XKN1</accession>
<feature type="region of interest" description="Disordered" evidence="1">
    <location>
        <begin position="762"/>
        <end position="808"/>
    </location>
</feature>
<comment type="caution">
    <text evidence="2">The sequence shown here is derived from an EMBL/GenBank/DDBJ whole genome shotgun (WGS) entry which is preliminary data.</text>
</comment>
<feature type="compositionally biased region" description="Acidic residues" evidence="1">
    <location>
        <begin position="629"/>
        <end position="638"/>
    </location>
</feature>
<dbReference type="Proteomes" id="UP001172673">
    <property type="component" value="Unassembled WGS sequence"/>
</dbReference>
<proteinExistence type="predicted"/>
<feature type="compositionally biased region" description="Basic and acidic residues" evidence="1">
    <location>
        <begin position="564"/>
        <end position="573"/>
    </location>
</feature>
<dbReference type="EMBL" id="JAPDRK010000002">
    <property type="protein sequence ID" value="KAJ9615254.1"/>
    <property type="molecule type" value="Genomic_DNA"/>
</dbReference>
<dbReference type="AlphaFoldDB" id="A0AA38XKN1"/>
<evidence type="ECO:0000313" key="2">
    <source>
        <dbReference type="EMBL" id="KAJ9615254.1"/>
    </source>
</evidence>
<feature type="compositionally biased region" description="Basic and acidic residues" evidence="1">
    <location>
        <begin position="797"/>
        <end position="806"/>
    </location>
</feature>
<feature type="region of interest" description="Disordered" evidence="1">
    <location>
        <begin position="847"/>
        <end position="880"/>
    </location>
</feature>
<sequence length="957" mass="105222">MASFDVFALVELLRQLTIDNLEPLRAKGLQLPDLPDMITTDDRFYETNLRALLRYLKHVNKACKRQDPDSCQNVLVFRSVIKQWHDVDEWATETLLSLDTPEGLSGTEHNFTPSELREFLNAPITSRSACGPDSNATDFNFNGNCREDCADASQDHFHFRFRCTSDPAPHTVETSTASHNPLTPVQVFGSAAESLSAPRRVSAPVSAQDASAQCFLGLSGETLEQFIAGVEVEESKLDNKKRWLLELRSLTSSWFLGRWPSRTKLREFMEKHNLDWPVRISGKWDLTPKSFGEREAIKNKVLEELFPKDTVCAAASSDKEEVMEVDSNDTLGATVIDDFVFGIKSPPVPAAGHEAEQDAIEVSKAIGMPAEIDMQKEFSPPKVDMQEEFSPSDVRDKAASVDTTEAFSAPGELDVLGIIHTQEEPPVRVGVELHRASDNLSHVFVWVKDGGFARSSSAEEKAEVAEELERRCTYENLSHIFVWLGSCEFALGSDAQEEPGDENFGVGNLHNPTDAGDAEDIDTQDDQMEKAVAEEVPDSSPTSTGPSADVEDCDLSTQDVESATDIREPAEEKQLHTPEVNFTACDDSTTTYDVDCAMPQAEILSTIQPSIDNTDDAGLPNELEHEISEESSVDDDGSLFDHNTDGETSSLETIVDETEEAEITKKVIPASEGLNPSDFDSKLKVLEESSLQTPRIVLTLPDGTEVDIETVPWERRRRGKQTVNDPSRLAPPPRPKQSSNRDRSLGSRCSLRGCDKCTKFSSETSEVKAEKEHSVNNAKESEEGTEKMSESKTLQENQEKPEKQALEESMECCEWDTESIAELAKQAEDWLSAKRESAELGTAKTVDEGMPKVADKHEGETETPAEAPDKSAPLSLSPPSANIEEFPTTAIEHNATAPTWSAIGEEESTYTPPSWSVAPVLAGMGLSALYMSARCPLLPALGIVVGSVYLKNKLSRG</sequence>
<feature type="compositionally biased region" description="Basic and acidic residues" evidence="1">
    <location>
        <begin position="847"/>
        <end position="860"/>
    </location>
</feature>
<keyword evidence="3" id="KW-1185">Reference proteome</keyword>
<organism evidence="2 3">
    <name type="scientific">Cladophialophora chaetospira</name>
    <dbReference type="NCBI Taxonomy" id="386627"/>
    <lineage>
        <taxon>Eukaryota</taxon>
        <taxon>Fungi</taxon>
        <taxon>Dikarya</taxon>
        <taxon>Ascomycota</taxon>
        <taxon>Pezizomycotina</taxon>
        <taxon>Eurotiomycetes</taxon>
        <taxon>Chaetothyriomycetidae</taxon>
        <taxon>Chaetothyriales</taxon>
        <taxon>Herpotrichiellaceae</taxon>
        <taxon>Cladophialophora</taxon>
    </lineage>
</organism>